<dbReference type="EMBL" id="QYUQ01000002">
    <property type="protein sequence ID" value="RJG03920.1"/>
    <property type="molecule type" value="Genomic_DNA"/>
</dbReference>
<gene>
    <name evidence="1" type="ORF">D3878_21910</name>
</gene>
<dbReference type="Proteomes" id="UP000266327">
    <property type="component" value="Unassembled WGS sequence"/>
</dbReference>
<dbReference type="RefSeq" id="WP_119787404.1">
    <property type="nucleotide sequence ID" value="NZ_QYUQ01000002.1"/>
</dbReference>
<reference evidence="2" key="1">
    <citation type="submission" date="2018-09" db="EMBL/GenBank/DDBJ databases">
        <authorList>
            <person name="Zhu H."/>
        </authorList>
    </citation>
    <scope>NUCLEOTIDE SEQUENCE [LARGE SCALE GENOMIC DNA]</scope>
    <source>
        <strain evidence="2">K1S02-23</strain>
    </source>
</reference>
<keyword evidence="2" id="KW-1185">Reference proteome</keyword>
<dbReference type="AlphaFoldDB" id="A0A3A3GSG5"/>
<proteinExistence type="predicted"/>
<sequence>MSRRRFFQTSAGMAAAFLAMNETYGAVFDVTPAEAQTPERADERTKRLSGQFIMDMRTHFLRPGTKLQSFVKLRQSVGKAGGNPGLVAREQTLHDLMFTKYIKEIFLDSDTKVARISGAPSEIIEAEVPVRFEQHEWNKVRGSAHARVVQTC</sequence>
<evidence type="ECO:0000313" key="1">
    <source>
        <dbReference type="EMBL" id="RJG03920.1"/>
    </source>
</evidence>
<name>A0A3A3GSG5_9BURK</name>
<protein>
    <submittedName>
        <fullName evidence="1">Uncharacterized protein</fullName>
    </submittedName>
</protein>
<organism evidence="1 2">
    <name type="scientific">Noviherbaspirillum sedimenti</name>
    <dbReference type="NCBI Taxonomy" id="2320865"/>
    <lineage>
        <taxon>Bacteria</taxon>
        <taxon>Pseudomonadati</taxon>
        <taxon>Pseudomonadota</taxon>
        <taxon>Betaproteobacteria</taxon>
        <taxon>Burkholderiales</taxon>
        <taxon>Oxalobacteraceae</taxon>
        <taxon>Noviherbaspirillum</taxon>
    </lineage>
</organism>
<dbReference type="OrthoDB" id="9802323at2"/>
<evidence type="ECO:0000313" key="2">
    <source>
        <dbReference type="Proteomes" id="UP000266327"/>
    </source>
</evidence>
<accession>A0A3A3GSG5</accession>
<comment type="caution">
    <text evidence="1">The sequence shown here is derived from an EMBL/GenBank/DDBJ whole genome shotgun (WGS) entry which is preliminary data.</text>
</comment>